<dbReference type="EMBL" id="JTCM02000045">
    <property type="protein sequence ID" value="NEU74582.1"/>
    <property type="molecule type" value="Genomic_DNA"/>
</dbReference>
<protein>
    <submittedName>
        <fullName evidence="2">Nif11 family protein</fullName>
    </submittedName>
</protein>
<keyword evidence="3" id="KW-1185">Reference proteome</keyword>
<dbReference type="Proteomes" id="UP000031549">
    <property type="component" value="Unassembled WGS sequence"/>
</dbReference>
<accession>A0A846HB52</accession>
<evidence type="ECO:0000313" key="3">
    <source>
        <dbReference type="Proteomes" id="UP000031549"/>
    </source>
</evidence>
<name>A0A846HB52_9CYAN</name>
<dbReference type="Pfam" id="PF07862">
    <property type="entry name" value="Nif11"/>
    <property type="match status" value="1"/>
</dbReference>
<dbReference type="AlphaFoldDB" id="A0A846HB52"/>
<proteinExistence type="predicted"/>
<dbReference type="RefSeq" id="WP_039754532.1">
    <property type="nucleotide sequence ID" value="NZ_JTCM02000045.1"/>
</dbReference>
<organism evidence="2 3">
    <name type="scientific">Hassallia byssoidea VB512170</name>
    <dbReference type="NCBI Taxonomy" id="1304833"/>
    <lineage>
        <taxon>Bacteria</taxon>
        <taxon>Bacillati</taxon>
        <taxon>Cyanobacteriota</taxon>
        <taxon>Cyanophyceae</taxon>
        <taxon>Nostocales</taxon>
        <taxon>Tolypothrichaceae</taxon>
        <taxon>Hassallia</taxon>
    </lineage>
</organism>
<dbReference type="InterPro" id="IPR012903">
    <property type="entry name" value="Nif11"/>
</dbReference>
<reference evidence="2 3" key="1">
    <citation type="journal article" date="2015" name="Genome Announc.">
        <title>Draft Genome Sequence of Cyanobacterium Hassallia byssoidea Strain VB512170, Isolated from Monuments in India.</title>
        <authorList>
            <person name="Singh D."/>
            <person name="Chandrababunaidu M.M."/>
            <person name="Panda A."/>
            <person name="Sen D."/>
            <person name="Bhattacharyya S."/>
            <person name="Adhikary S.P."/>
            <person name="Tripathy S."/>
        </authorList>
    </citation>
    <scope>NUCLEOTIDE SEQUENCE [LARGE SCALE GENOMIC DNA]</scope>
    <source>
        <strain evidence="2 3">VB512170</strain>
    </source>
</reference>
<sequence>MSLEQVDAFYDLVSSDQAIYEQYYNKCCRLGFLGSYHWDKSKIVDFAANLGYSFSENDLDQVWFGNEPSFSAQSLNLSKYEHMS</sequence>
<gene>
    <name evidence="2" type="ORF">PI95_018970</name>
</gene>
<evidence type="ECO:0000259" key="1">
    <source>
        <dbReference type="Pfam" id="PF07862"/>
    </source>
</evidence>
<evidence type="ECO:0000313" key="2">
    <source>
        <dbReference type="EMBL" id="NEU74582.1"/>
    </source>
</evidence>
<comment type="caution">
    <text evidence="2">The sequence shown here is derived from an EMBL/GenBank/DDBJ whole genome shotgun (WGS) entry which is preliminary data.</text>
</comment>
<feature type="domain" description="Nif11" evidence="1">
    <location>
        <begin position="1"/>
        <end position="59"/>
    </location>
</feature>